<dbReference type="AlphaFoldDB" id="A0A7W9UV14"/>
<accession>A0A7W9UV14</accession>
<proteinExistence type="predicted"/>
<comment type="caution">
    <text evidence="1">The sequence shown here is derived from an EMBL/GenBank/DDBJ whole genome shotgun (WGS) entry which is preliminary data.</text>
</comment>
<reference evidence="1 2" key="1">
    <citation type="submission" date="2020-08" db="EMBL/GenBank/DDBJ databases">
        <title>Genomic Encyclopedia of Type Strains, Phase III (KMG-III): the genomes of soil and plant-associated and newly described type strains.</title>
        <authorList>
            <person name="Whitman W."/>
        </authorList>
    </citation>
    <scope>NUCLEOTIDE SEQUENCE [LARGE SCALE GENOMIC DNA]</scope>
    <source>
        <strain evidence="1 2">CECT 3313</strain>
    </source>
</reference>
<gene>
    <name evidence="1" type="ORF">FHS34_007641</name>
</gene>
<name>A0A7W9UV14_9ACTN</name>
<protein>
    <submittedName>
        <fullName evidence="1">Uncharacterized protein</fullName>
    </submittedName>
</protein>
<sequence>MDVIIAATISAVGGIIATIIATRRRGSGDDAQ</sequence>
<organism evidence="1 2">
    <name type="scientific">Streptomyces echinatus</name>
    <dbReference type="NCBI Taxonomy" id="67293"/>
    <lineage>
        <taxon>Bacteria</taxon>
        <taxon>Bacillati</taxon>
        <taxon>Actinomycetota</taxon>
        <taxon>Actinomycetes</taxon>
        <taxon>Kitasatosporales</taxon>
        <taxon>Streptomycetaceae</taxon>
        <taxon>Streptomyces</taxon>
    </lineage>
</organism>
<keyword evidence="2" id="KW-1185">Reference proteome</keyword>
<evidence type="ECO:0000313" key="1">
    <source>
        <dbReference type="EMBL" id="MBB5932132.1"/>
    </source>
</evidence>
<evidence type="ECO:0000313" key="2">
    <source>
        <dbReference type="Proteomes" id="UP000585836"/>
    </source>
</evidence>
<dbReference type="EMBL" id="JACHJK010000022">
    <property type="protein sequence ID" value="MBB5932132.1"/>
    <property type="molecule type" value="Genomic_DNA"/>
</dbReference>
<dbReference type="Proteomes" id="UP000585836">
    <property type="component" value="Unassembled WGS sequence"/>
</dbReference>